<organism evidence="1 2">
    <name type="scientific">Candidatus Accumulibacter cognatus</name>
    <dbReference type="NCBI Taxonomy" id="2954383"/>
    <lineage>
        <taxon>Bacteria</taxon>
        <taxon>Pseudomonadati</taxon>
        <taxon>Pseudomonadota</taxon>
        <taxon>Betaproteobacteria</taxon>
        <taxon>Candidatus Accumulibacter</taxon>
    </lineage>
</organism>
<accession>A0A080M982</accession>
<proteinExistence type="predicted"/>
<dbReference type="Proteomes" id="UP000021315">
    <property type="component" value="Unassembled WGS sequence"/>
</dbReference>
<evidence type="ECO:0008006" key="3">
    <source>
        <dbReference type="Google" id="ProtNLM"/>
    </source>
</evidence>
<dbReference type="RefSeq" id="WP_034946036.1">
    <property type="nucleotide sequence ID" value="NZ_JDST02000017.1"/>
</dbReference>
<name>A0A080M982_9PROT</name>
<protein>
    <recommendedName>
        <fullName evidence="3">DUF4868 domain-containing protein</fullName>
    </recommendedName>
</protein>
<dbReference type="EMBL" id="JDST02000017">
    <property type="protein sequence ID" value="KFB77803.1"/>
    <property type="molecule type" value="Genomic_DNA"/>
</dbReference>
<evidence type="ECO:0000313" key="1">
    <source>
        <dbReference type="EMBL" id="KFB77803.1"/>
    </source>
</evidence>
<keyword evidence="2" id="KW-1185">Reference proteome</keyword>
<dbReference type="STRING" id="1453999.AW06_001045"/>
<gene>
    <name evidence="1" type="ORF">AW06_001045</name>
</gene>
<dbReference type="AlphaFoldDB" id="A0A080M982"/>
<sequence length="289" mass="32565">MNPILLTKDEERPFLRLDLDQSAASGARDLFLSAADSFGRGIEQVVEFDPGYKLHDDECFEIHDFPISEDLIGFCRQPLSAERVDSADFAALPINGIVGYDFSAGQRKLYFQNFDSRRVLIPGRRFAILPMADASTFKQLTKPVLLLDANITAVWNDGVLRFKSFHLAKQLFDLSTYFTEATDEQIGTFVAHARLKCSDSSKFMGACNTWSRTKIALILRGGILDHATGDMIRDAAASVEYEIQMDRDRIVLPEEKGALRSLLQFLDEDIYRGPISQRRLLSSGKRQIE</sequence>
<reference evidence="1" key="1">
    <citation type="submission" date="2014-02" db="EMBL/GenBank/DDBJ databases">
        <title>Expanding our view of genomic diversity in Candidatus Accumulibacter clades.</title>
        <authorList>
            <person name="Skennerton C.T."/>
            <person name="Barr J.J."/>
            <person name="Slater F.R."/>
            <person name="Bond P.L."/>
            <person name="Tyson G.W."/>
        </authorList>
    </citation>
    <scope>NUCLEOTIDE SEQUENCE [LARGE SCALE GENOMIC DNA]</scope>
</reference>
<evidence type="ECO:0000313" key="2">
    <source>
        <dbReference type="Proteomes" id="UP000021315"/>
    </source>
</evidence>
<comment type="caution">
    <text evidence="1">The sequence shown here is derived from an EMBL/GenBank/DDBJ whole genome shotgun (WGS) entry which is preliminary data.</text>
</comment>